<evidence type="ECO:0000313" key="2">
    <source>
        <dbReference type="EMBL" id="TDQ84484.1"/>
    </source>
</evidence>
<dbReference type="InterPro" id="IPR018551">
    <property type="entry name" value="DUF2007"/>
</dbReference>
<dbReference type="RefSeq" id="WP_133612507.1">
    <property type="nucleotide sequence ID" value="NZ_SNYW01000006.1"/>
</dbReference>
<sequence length="76" mass="8413">MKELIRSTDSVRLSFLTALLADAGIDALLLDTHTSIMQGSLDLLPQRLMVDDDDLAEARKILLEAAQVAPDHEWQP</sequence>
<protein>
    <submittedName>
        <fullName evidence="2">Putative signal transducing protein</fullName>
    </submittedName>
</protein>
<dbReference type="EMBL" id="SNYW01000006">
    <property type="protein sequence ID" value="TDQ84484.1"/>
    <property type="molecule type" value="Genomic_DNA"/>
</dbReference>
<organism evidence="2 3">
    <name type="scientific">Dongia mobilis</name>
    <dbReference type="NCBI Taxonomy" id="578943"/>
    <lineage>
        <taxon>Bacteria</taxon>
        <taxon>Pseudomonadati</taxon>
        <taxon>Pseudomonadota</taxon>
        <taxon>Alphaproteobacteria</taxon>
        <taxon>Rhodospirillales</taxon>
        <taxon>Dongiaceae</taxon>
        <taxon>Dongia</taxon>
    </lineage>
</organism>
<proteinExistence type="predicted"/>
<dbReference type="Pfam" id="PF09413">
    <property type="entry name" value="DUF2007"/>
    <property type="match status" value="1"/>
</dbReference>
<dbReference type="OrthoDB" id="5297170at2"/>
<dbReference type="SUPFAM" id="SSF54913">
    <property type="entry name" value="GlnB-like"/>
    <property type="match status" value="1"/>
</dbReference>
<dbReference type="AlphaFoldDB" id="A0A4R6WWR2"/>
<keyword evidence="3" id="KW-1185">Reference proteome</keyword>
<feature type="domain" description="DUF2007" evidence="1">
    <location>
        <begin position="1"/>
        <end position="65"/>
    </location>
</feature>
<gene>
    <name evidence="2" type="ORF">A8950_1041</name>
</gene>
<evidence type="ECO:0000313" key="3">
    <source>
        <dbReference type="Proteomes" id="UP000295783"/>
    </source>
</evidence>
<reference evidence="2 3" key="1">
    <citation type="submission" date="2019-03" db="EMBL/GenBank/DDBJ databases">
        <title>Genomic Encyclopedia of Type Strains, Phase III (KMG-III): the genomes of soil and plant-associated and newly described type strains.</title>
        <authorList>
            <person name="Whitman W."/>
        </authorList>
    </citation>
    <scope>NUCLEOTIDE SEQUENCE [LARGE SCALE GENOMIC DNA]</scope>
    <source>
        <strain evidence="2 3">CGMCC 1.7660</strain>
    </source>
</reference>
<accession>A0A4R6WWR2</accession>
<comment type="caution">
    <text evidence="2">The sequence shown here is derived from an EMBL/GenBank/DDBJ whole genome shotgun (WGS) entry which is preliminary data.</text>
</comment>
<dbReference type="InterPro" id="IPR011322">
    <property type="entry name" value="N-reg_PII-like_a/b"/>
</dbReference>
<dbReference type="Proteomes" id="UP000295783">
    <property type="component" value="Unassembled WGS sequence"/>
</dbReference>
<name>A0A4R6WWR2_9PROT</name>
<evidence type="ECO:0000259" key="1">
    <source>
        <dbReference type="Pfam" id="PF09413"/>
    </source>
</evidence>
<dbReference type="Gene3D" id="3.30.70.790">
    <property type="entry name" value="UreE, C-terminal domain"/>
    <property type="match status" value="1"/>
</dbReference>